<dbReference type="Gene3D" id="3.30.420.10">
    <property type="entry name" value="Ribonuclease H-like superfamily/Ribonuclease H"/>
    <property type="match status" value="1"/>
</dbReference>
<dbReference type="AlphaFoldDB" id="A0A8B8KWK3"/>
<dbReference type="KEGG" id="aprc:113859873"/>
<dbReference type="InterPro" id="IPR044730">
    <property type="entry name" value="RNase_H-like_dom_plant"/>
</dbReference>
<dbReference type="RefSeq" id="XP_027348341.1">
    <property type="nucleotide sequence ID" value="XM_027492540.1"/>
</dbReference>
<dbReference type="InterPro" id="IPR053151">
    <property type="entry name" value="RNase_H-like"/>
</dbReference>
<protein>
    <submittedName>
        <fullName evidence="3">Uncharacterized protein LOC113859873</fullName>
    </submittedName>
</protein>
<evidence type="ECO:0000259" key="1">
    <source>
        <dbReference type="Pfam" id="PF13456"/>
    </source>
</evidence>
<evidence type="ECO:0000313" key="3">
    <source>
        <dbReference type="RefSeq" id="XP_027348341.1"/>
    </source>
</evidence>
<proteinExistence type="predicted"/>
<dbReference type="GO" id="GO:0003676">
    <property type="term" value="F:nucleic acid binding"/>
    <property type="evidence" value="ECO:0007669"/>
    <property type="project" value="InterPro"/>
</dbReference>
<dbReference type="InterPro" id="IPR036397">
    <property type="entry name" value="RNaseH_sf"/>
</dbReference>
<accession>A0A8B8KWK3</accession>
<dbReference type="PANTHER" id="PTHR47723:SF19">
    <property type="entry name" value="POLYNUCLEOTIDYL TRANSFERASE, RIBONUCLEASE H-LIKE SUPERFAMILY PROTEIN"/>
    <property type="match status" value="1"/>
</dbReference>
<reference evidence="2" key="1">
    <citation type="journal article" date="2019" name="Toxins">
        <title>Detection of Abrin-Like and Prepropulchellin-Like Toxin Genes and Transcripts Using Whole Genome Sequencing and Full-Length Transcript Sequencing of Abrus precatorius.</title>
        <authorList>
            <person name="Hovde B.T."/>
            <person name="Daligault H.E."/>
            <person name="Hanschen E.R."/>
            <person name="Kunde Y.A."/>
            <person name="Johnson M.B."/>
            <person name="Starkenburg S.R."/>
            <person name="Johnson S.L."/>
        </authorList>
    </citation>
    <scope>NUCLEOTIDE SEQUENCE [LARGE SCALE GENOMIC DNA]</scope>
</reference>
<sequence length="169" mass="18360">MADSLDCRRCGEAPESIVHVLRDYFHARKQQGRVKWIPPSHGHLKINVDGSVNADKGLAGFGGLILNDKGSFIAGFHGSTPPCTPLVAELWAIFWGVTLVKCKVDSNYLNPHNQIRWYLPPARQFKLNVDGSVSKSGLDAGCGGLIKDAKGDFVIEFQSSLEPCSPLTA</sequence>
<keyword evidence="2" id="KW-1185">Reference proteome</keyword>
<dbReference type="Pfam" id="PF13456">
    <property type="entry name" value="RVT_3"/>
    <property type="match status" value="1"/>
</dbReference>
<gene>
    <name evidence="3" type="primary">LOC113859873</name>
</gene>
<evidence type="ECO:0000313" key="2">
    <source>
        <dbReference type="Proteomes" id="UP000694853"/>
    </source>
</evidence>
<dbReference type="CDD" id="cd06222">
    <property type="entry name" value="RNase_H_like"/>
    <property type="match status" value="1"/>
</dbReference>
<dbReference type="PANTHER" id="PTHR47723">
    <property type="entry name" value="OS05G0353850 PROTEIN"/>
    <property type="match status" value="1"/>
</dbReference>
<dbReference type="Proteomes" id="UP000694853">
    <property type="component" value="Unplaced"/>
</dbReference>
<dbReference type="SUPFAM" id="SSF53098">
    <property type="entry name" value="Ribonuclease H-like"/>
    <property type="match status" value="1"/>
</dbReference>
<name>A0A8B8KWK3_ABRPR</name>
<dbReference type="OrthoDB" id="1437011at2759"/>
<dbReference type="InterPro" id="IPR002156">
    <property type="entry name" value="RNaseH_domain"/>
</dbReference>
<dbReference type="GeneID" id="113859873"/>
<organism evidence="2 3">
    <name type="scientific">Abrus precatorius</name>
    <name type="common">Indian licorice</name>
    <name type="synonym">Glycine abrus</name>
    <dbReference type="NCBI Taxonomy" id="3816"/>
    <lineage>
        <taxon>Eukaryota</taxon>
        <taxon>Viridiplantae</taxon>
        <taxon>Streptophyta</taxon>
        <taxon>Embryophyta</taxon>
        <taxon>Tracheophyta</taxon>
        <taxon>Spermatophyta</taxon>
        <taxon>Magnoliopsida</taxon>
        <taxon>eudicotyledons</taxon>
        <taxon>Gunneridae</taxon>
        <taxon>Pentapetalae</taxon>
        <taxon>rosids</taxon>
        <taxon>fabids</taxon>
        <taxon>Fabales</taxon>
        <taxon>Fabaceae</taxon>
        <taxon>Papilionoideae</taxon>
        <taxon>50 kb inversion clade</taxon>
        <taxon>NPAAA clade</taxon>
        <taxon>indigoferoid/millettioid clade</taxon>
        <taxon>Abreae</taxon>
        <taxon>Abrus</taxon>
    </lineage>
</organism>
<dbReference type="InterPro" id="IPR012337">
    <property type="entry name" value="RNaseH-like_sf"/>
</dbReference>
<reference evidence="3" key="2">
    <citation type="submission" date="2025-08" db="UniProtKB">
        <authorList>
            <consortium name="RefSeq"/>
        </authorList>
    </citation>
    <scope>IDENTIFICATION</scope>
    <source>
        <tissue evidence="3">Young leaves</tissue>
    </source>
</reference>
<dbReference type="GO" id="GO:0004523">
    <property type="term" value="F:RNA-DNA hybrid ribonuclease activity"/>
    <property type="evidence" value="ECO:0007669"/>
    <property type="project" value="InterPro"/>
</dbReference>
<feature type="domain" description="RNase H type-1" evidence="1">
    <location>
        <begin position="47"/>
        <end position="100"/>
    </location>
</feature>